<feature type="chain" id="PRO_5004518782" evidence="1">
    <location>
        <begin position="18"/>
        <end position="147"/>
    </location>
</feature>
<gene>
    <name evidence="2" type="ORF">GLAREA_01752</name>
</gene>
<keyword evidence="3" id="KW-1185">Reference proteome</keyword>
<feature type="signal peptide" evidence="1">
    <location>
        <begin position="1"/>
        <end position="17"/>
    </location>
</feature>
<proteinExistence type="predicted"/>
<protein>
    <submittedName>
        <fullName evidence="2">Uncharacterized protein</fullName>
    </submittedName>
</protein>
<dbReference type="HOGENOM" id="CLU_1768251_0_0_1"/>
<accession>S3CJ78</accession>
<name>S3CJ78_GLAL2</name>
<reference evidence="2 3" key="1">
    <citation type="journal article" date="2013" name="BMC Genomics">
        <title>Genomics-driven discovery of the pneumocandin biosynthetic gene cluster in the fungus Glarea lozoyensis.</title>
        <authorList>
            <person name="Chen L."/>
            <person name="Yue Q."/>
            <person name="Zhang X."/>
            <person name="Xiang M."/>
            <person name="Wang C."/>
            <person name="Li S."/>
            <person name="Che Y."/>
            <person name="Ortiz-Lopez F.J."/>
            <person name="Bills G.F."/>
            <person name="Liu X."/>
            <person name="An Z."/>
        </authorList>
    </citation>
    <scope>NUCLEOTIDE SEQUENCE [LARGE SCALE GENOMIC DNA]</scope>
    <source>
        <strain evidence="3">ATCC 20868 / MF5171</strain>
    </source>
</reference>
<keyword evidence="1" id="KW-0732">Signal</keyword>
<dbReference type="RefSeq" id="XP_008087159.1">
    <property type="nucleotide sequence ID" value="XM_008088968.1"/>
</dbReference>
<sequence>MKPTLLLPLVFTCPTLAQSLFSSITTLANLPQDLRGTYRKLARACDTRTELGAAAVTIQYGADESSPAAVYGLDECFPFTKDNKKARLVLFCRNLDCTFGIAEDLDCQSGFLDTVLHYRLNGGQALPNPAGVVGVALNAVKCGTRQF</sequence>
<dbReference type="GeneID" id="19460810"/>
<dbReference type="AlphaFoldDB" id="S3CJ78"/>
<evidence type="ECO:0000313" key="3">
    <source>
        <dbReference type="Proteomes" id="UP000016922"/>
    </source>
</evidence>
<dbReference type="KEGG" id="glz:GLAREA_01752"/>
<dbReference type="EMBL" id="KE145371">
    <property type="protein sequence ID" value="EPE25840.1"/>
    <property type="molecule type" value="Genomic_DNA"/>
</dbReference>
<evidence type="ECO:0000313" key="2">
    <source>
        <dbReference type="EMBL" id="EPE25840.1"/>
    </source>
</evidence>
<dbReference type="Proteomes" id="UP000016922">
    <property type="component" value="Unassembled WGS sequence"/>
</dbReference>
<organism evidence="2 3">
    <name type="scientific">Glarea lozoyensis (strain ATCC 20868 / MF5171)</name>
    <dbReference type="NCBI Taxonomy" id="1116229"/>
    <lineage>
        <taxon>Eukaryota</taxon>
        <taxon>Fungi</taxon>
        <taxon>Dikarya</taxon>
        <taxon>Ascomycota</taxon>
        <taxon>Pezizomycotina</taxon>
        <taxon>Leotiomycetes</taxon>
        <taxon>Helotiales</taxon>
        <taxon>Helotiaceae</taxon>
        <taxon>Glarea</taxon>
    </lineage>
</organism>
<evidence type="ECO:0000256" key="1">
    <source>
        <dbReference type="SAM" id="SignalP"/>
    </source>
</evidence>